<name>A0AAV5UDJ4_9BILA</name>
<dbReference type="InterPro" id="IPR027417">
    <property type="entry name" value="P-loop_NTPase"/>
</dbReference>
<reference evidence="1" key="1">
    <citation type="submission" date="2023-10" db="EMBL/GenBank/DDBJ databases">
        <title>Genome assembly of Pristionchus species.</title>
        <authorList>
            <person name="Yoshida K."/>
            <person name="Sommer R.J."/>
        </authorList>
    </citation>
    <scope>NUCLEOTIDE SEQUENCE</scope>
    <source>
        <strain evidence="1">RS0144</strain>
    </source>
</reference>
<keyword evidence="2" id="KW-1185">Reference proteome</keyword>
<gene>
    <name evidence="1" type="ORF">PENTCL1PPCAC_26389</name>
</gene>
<protein>
    <recommendedName>
        <fullName evidence="3">Helicase</fullName>
    </recommendedName>
</protein>
<evidence type="ECO:0000313" key="2">
    <source>
        <dbReference type="Proteomes" id="UP001432027"/>
    </source>
</evidence>
<accession>A0AAV5UDJ4</accession>
<dbReference type="EMBL" id="BTSX01000006">
    <property type="protein sequence ID" value="GMT04215.1"/>
    <property type="molecule type" value="Genomic_DNA"/>
</dbReference>
<dbReference type="AlphaFoldDB" id="A0AAV5UDJ4"/>
<evidence type="ECO:0008006" key="3">
    <source>
        <dbReference type="Google" id="ProtNLM"/>
    </source>
</evidence>
<sequence>MIIVENIDTIVAEEGPGWCQELSSLLGEETQRVVIGRRRTDYGAMNELNRLLREKVTIEASEANEVNGGSRHRFIHTANVNANQAILRLIDEYSSSQRRMVLFFRTEANALDCYDWILSRDNRGIGFLNRKRNEQWRNELARFNEGEIYILLTTYQDEKLIDSTSQCLDIYVDLP</sequence>
<comment type="caution">
    <text evidence="1">The sequence shown here is derived from an EMBL/GenBank/DDBJ whole genome shotgun (WGS) entry which is preliminary data.</text>
</comment>
<evidence type="ECO:0000313" key="1">
    <source>
        <dbReference type="EMBL" id="GMT04215.1"/>
    </source>
</evidence>
<dbReference type="Proteomes" id="UP001432027">
    <property type="component" value="Unassembled WGS sequence"/>
</dbReference>
<proteinExistence type="predicted"/>
<dbReference type="Gene3D" id="3.40.50.300">
    <property type="entry name" value="P-loop containing nucleotide triphosphate hydrolases"/>
    <property type="match status" value="1"/>
</dbReference>
<organism evidence="1 2">
    <name type="scientific">Pristionchus entomophagus</name>
    <dbReference type="NCBI Taxonomy" id="358040"/>
    <lineage>
        <taxon>Eukaryota</taxon>
        <taxon>Metazoa</taxon>
        <taxon>Ecdysozoa</taxon>
        <taxon>Nematoda</taxon>
        <taxon>Chromadorea</taxon>
        <taxon>Rhabditida</taxon>
        <taxon>Rhabditina</taxon>
        <taxon>Diplogasteromorpha</taxon>
        <taxon>Diplogasteroidea</taxon>
        <taxon>Neodiplogasteridae</taxon>
        <taxon>Pristionchus</taxon>
    </lineage>
</organism>
<feature type="non-terminal residue" evidence="1">
    <location>
        <position position="175"/>
    </location>
</feature>